<dbReference type="PANTHER" id="PTHR48081:SF8">
    <property type="entry name" value="ALPHA_BETA HYDROLASE FOLD-3 DOMAIN-CONTAINING PROTEIN-RELATED"/>
    <property type="match status" value="1"/>
</dbReference>
<dbReference type="GO" id="GO:0016787">
    <property type="term" value="F:hydrolase activity"/>
    <property type="evidence" value="ECO:0007669"/>
    <property type="project" value="UniProtKB-KW"/>
</dbReference>
<evidence type="ECO:0000313" key="5">
    <source>
        <dbReference type="Proteomes" id="UP000198305"/>
    </source>
</evidence>
<dbReference type="InterPro" id="IPR050300">
    <property type="entry name" value="GDXG_lipolytic_enzyme"/>
</dbReference>
<gene>
    <name evidence="4" type="ORF">SAMN05192560_1897</name>
</gene>
<dbReference type="InterPro" id="IPR002168">
    <property type="entry name" value="Lipase_GDXG_HIS_AS"/>
</dbReference>
<dbReference type="AlphaFoldDB" id="A0A239AG10"/>
<accession>A0A239AG10</accession>
<evidence type="ECO:0000256" key="1">
    <source>
        <dbReference type="ARBA" id="ARBA00010515"/>
    </source>
</evidence>
<comment type="similarity">
    <text evidence="1">Belongs to the 'GDXG' lipolytic enzyme family.</text>
</comment>
<keyword evidence="2" id="KW-0378">Hydrolase</keyword>
<dbReference type="Pfam" id="PF07859">
    <property type="entry name" value="Abhydrolase_3"/>
    <property type="match status" value="1"/>
</dbReference>
<organism evidence="4 5">
    <name type="scientific">Methylobacillus rhizosphaerae</name>
    <dbReference type="NCBI Taxonomy" id="551994"/>
    <lineage>
        <taxon>Bacteria</taxon>
        <taxon>Pseudomonadati</taxon>
        <taxon>Pseudomonadota</taxon>
        <taxon>Betaproteobacteria</taxon>
        <taxon>Nitrosomonadales</taxon>
        <taxon>Methylophilaceae</taxon>
        <taxon>Methylobacillus</taxon>
    </lineage>
</organism>
<name>A0A239AG10_9PROT</name>
<dbReference type="SUPFAM" id="SSF53474">
    <property type="entry name" value="alpha/beta-Hydrolases"/>
    <property type="match status" value="1"/>
</dbReference>
<dbReference type="InterPro" id="IPR013094">
    <property type="entry name" value="AB_hydrolase_3"/>
</dbReference>
<dbReference type="InterPro" id="IPR029058">
    <property type="entry name" value="AB_hydrolase_fold"/>
</dbReference>
<keyword evidence="5" id="KW-1185">Reference proteome</keyword>
<dbReference type="Proteomes" id="UP000198305">
    <property type="component" value="Unassembled WGS sequence"/>
</dbReference>
<evidence type="ECO:0000313" key="4">
    <source>
        <dbReference type="EMBL" id="SNR94490.1"/>
    </source>
</evidence>
<sequence length="331" mass="36542">MNILDPIMHTWNPATDKYSGMEPKTRAFLEELAASDGKPVETLGAEEARKTLSDLQGSVEVELGNVTTESREIATEGHSIHLMVVKPADIAVDPPVIMFFHGGGWVLGDFPTHQRLVHDLCIMSNCAVVFVDYARAPEVQYPAALIECYLATKWVAQHGSDIGVDGSRLVVAGNSAGGNVATVVCLMAKEKREPLIRHQTLFWPVADASFDTGSYADYADGYFLTRNMMKWFWDSYLDDQEARREIYASPVRATLEQLSDLPPALIQTAEFDVLRDEGEAYAHRLSDAGVTVMCSRYLGVIHDFGLLNPLARTPQVHAAILQAAGEIRKYI</sequence>
<dbReference type="OrthoDB" id="9794445at2"/>
<dbReference type="EMBL" id="FZOA01000007">
    <property type="protein sequence ID" value="SNR94490.1"/>
    <property type="molecule type" value="Genomic_DNA"/>
</dbReference>
<evidence type="ECO:0000256" key="2">
    <source>
        <dbReference type="ARBA" id="ARBA00022801"/>
    </source>
</evidence>
<dbReference type="RefSeq" id="WP_089375977.1">
    <property type="nucleotide sequence ID" value="NZ_FZOA01000007.1"/>
</dbReference>
<dbReference type="PANTHER" id="PTHR48081">
    <property type="entry name" value="AB HYDROLASE SUPERFAMILY PROTEIN C4A8.06C"/>
    <property type="match status" value="1"/>
</dbReference>
<protein>
    <submittedName>
        <fullName evidence="4">Acetyl esterase/lipase</fullName>
    </submittedName>
</protein>
<feature type="domain" description="Alpha/beta hydrolase fold-3" evidence="3">
    <location>
        <begin position="97"/>
        <end position="304"/>
    </location>
</feature>
<evidence type="ECO:0000259" key="3">
    <source>
        <dbReference type="Pfam" id="PF07859"/>
    </source>
</evidence>
<proteinExistence type="inferred from homology"/>
<dbReference type="Gene3D" id="3.40.50.1820">
    <property type="entry name" value="alpha/beta hydrolase"/>
    <property type="match status" value="1"/>
</dbReference>
<dbReference type="PROSITE" id="PS01173">
    <property type="entry name" value="LIPASE_GDXG_HIS"/>
    <property type="match status" value="1"/>
</dbReference>
<reference evidence="5" key="1">
    <citation type="submission" date="2017-06" db="EMBL/GenBank/DDBJ databases">
        <authorList>
            <person name="Varghese N."/>
            <person name="Submissions S."/>
        </authorList>
    </citation>
    <scope>NUCLEOTIDE SEQUENCE [LARGE SCALE GENOMIC DNA]</scope>
    <source>
        <strain evidence="5">Ca-68</strain>
    </source>
</reference>